<sequence>MDERSALFANVFEHPSDDTARLVLADWLDEHGEDVFGRFLRAGVTASRFRDEVLIDDPDYYAALGDLAAVTTNGWPAQWLSELGIGPKPLNFGDWVWDNTADRVTVRIGSVSGVFARGMLSELVAPLASWYEFVPRAIAAWPIERAEITGAWGLRFSIQAPAEGHPAWRLGATFTVSPRRRRPRPRPRLLPPPGPEDPLRRPIAPMRWDCERLFPTRTELVQQVARASMELMDQLRDAVGTEWPL</sequence>
<keyword evidence="3" id="KW-1185">Reference proteome</keyword>
<dbReference type="EMBL" id="JAGKQQ010000001">
    <property type="protein sequence ID" value="MBP3957120.1"/>
    <property type="molecule type" value="Genomic_DNA"/>
</dbReference>
<dbReference type="NCBIfam" id="TIGR02996">
    <property type="entry name" value="rpt_mate_G_obs"/>
    <property type="match status" value="1"/>
</dbReference>
<dbReference type="Proteomes" id="UP000676565">
    <property type="component" value="Unassembled WGS sequence"/>
</dbReference>
<name>A0ABS5BTY3_9BACT</name>
<dbReference type="InterPro" id="IPR014338">
    <property type="entry name" value="CHP02996_rpt-companion-dom"/>
</dbReference>
<reference evidence="2 3" key="1">
    <citation type="submission" date="2021-04" db="EMBL/GenBank/DDBJ databases">
        <authorList>
            <person name="Ivanova A."/>
        </authorList>
    </citation>
    <scope>NUCLEOTIDE SEQUENCE [LARGE SCALE GENOMIC DNA]</scope>
    <source>
        <strain evidence="2 3">G18</strain>
    </source>
</reference>
<feature type="region of interest" description="Disordered" evidence="1">
    <location>
        <begin position="178"/>
        <end position="202"/>
    </location>
</feature>
<dbReference type="RefSeq" id="WP_210655888.1">
    <property type="nucleotide sequence ID" value="NZ_JAGKQQ010000001.1"/>
</dbReference>
<organism evidence="2 3">
    <name type="scientific">Gemmata palustris</name>
    <dbReference type="NCBI Taxonomy" id="2822762"/>
    <lineage>
        <taxon>Bacteria</taxon>
        <taxon>Pseudomonadati</taxon>
        <taxon>Planctomycetota</taxon>
        <taxon>Planctomycetia</taxon>
        <taxon>Gemmatales</taxon>
        <taxon>Gemmataceae</taxon>
        <taxon>Gemmata</taxon>
    </lineage>
</organism>
<protein>
    <submittedName>
        <fullName evidence="2">TIGR02996 domain-containing protein</fullName>
    </submittedName>
</protein>
<comment type="caution">
    <text evidence="2">The sequence shown here is derived from an EMBL/GenBank/DDBJ whole genome shotgun (WGS) entry which is preliminary data.</text>
</comment>
<proteinExistence type="predicted"/>
<feature type="compositionally biased region" description="Basic residues" evidence="1">
    <location>
        <begin position="178"/>
        <end position="187"/>
    </location>
</feature>
<accession>A0ABS5BTY3</accession>
<evidence type="ECO:0000313" key="2">
    <source>
        <dbReference type="EMBL" id="MBP3957120.1"/>
    </source>
</evidence>
<evidence type="ECO:0000256" key="1">
    <source>
        <dbReference type="SAM" id="MobiDB-lite"/>
    </source>
</evidence>
<gene>
    <name evidence="2" type="ORF">J8F10_17790</name>
</gene>
<evidence type="ECO:0000313" key="3">
    <source>
        <dbReference type="Proteomes" id="UP000676565"/>
    </source>
</evidence>